<sequence length="90" mass="10178">MQHTLKAALTTMVNESLALKNKQIPILSANDQHVQFSVLRKENHSKYVNSSTSSNQMDANSPWLKSGTWEHSLAKETQTNSISAFFERED</sequence>
<dbReference type="EMBL" id="UZAI01016827">
    <property type="protein sequence ID" value="VDP16740.1"/>
    <property type="molecule type" value="Genomic_DNA"/>
</dbReference>
<organism evidence="1 2">
    <name type="scientific">Schistosoma margrebowiei</name>
    <dbReference type="NCBI Taxonomy" id="48269"/>
    <lineage>
        <taxon>Eukaryota</taxon>
        <taxon>Metazoa</taxon>
        <taxon>Spiralia</taxon>
        <taxon>Lophotrochozoa</taxon>
        <taxon>Platyhelminthes</taxon>
        <taxon>Trematoda</taxon>
        <taxon>Digenea</taxon>
        <taxon>Strigeidida</taxon>
        <taxon>Schistosomatoidea</taxon>
        <taxon>Schistosomatidae</taxon>
        <taxon>Schistosoma</taxon>
    </lineage>
</organism>
<reference evidence="1 2" key="1">
    <citation type="submission" date="2018-11" db="EMBL/GenBank/DDBJ databases">
        <authorList>
            <consortium name="Pathogen Informatics"/>
        </authorList>
    </citation>
    <scope>NUCLEOTIDE SEQUENCE [LARGE SCALE GENOMIC DNA]</scope>
    <source>
        <strain evidence="1 2">Zambia</strain>
    </source>
</reference>
<protein>
    <submittedName>
        <fullName evidence="1">Uncharacterized protein</fullName>
    </submittedName>
</protein>
<dbReference type="Proteomes" id="UP000277204">
    <property type="component" value="Unassembled WGS sequence"/>
</dbReference>
<gene>
    <name evidence="1" type="ORF">SMRZ_LOCUS14801</name>
</gene>
<accession>A0A183MFH6</accession>
<proteinExistence type="predicted"/>
<name>A0A183MFH6_9TREM</name>
<dbReference type="AlphaFoldDB" id="A0A183MFH6"/>
<evidence type="ECO:0000313" key="1">
    <source>
        <dbReference type="EMBL" id="VDP16740.1"/>
    </source>
</evidence>
<keyword evidence="2" id="KW-1185">Reference proteome</keyword>
<evidence type="ECO:0000313" key="2">
    <source>
        <dbReference type="Proteomes" id="UP000277204"/>
    </source>
</evidence>